<dbReference type="Gene3D" id="2.40.50.40">
    <property type="match status" value="1"/>
</dbReference>
<evidence type="ECO:0000259" key="1">
    <source>
        <dbReference type="Pfam" id="PF00385"/>
    </source>
</evidence>
<organism evidence="2 3">
    <name type="scientific">Trifolium medium</name>
    <dbReference type="NCBI Taxonomy" id="97028"/>
    <lineage>
        <taxon>Eukaryota</taxon>
        <taxon>Viridiplantae</taxon>
        <taxon>Streptophyta</taxon>
        <taxon>Embryophyta</taxon>
        <taxon>Tracheophyta</taxon>
        <taxon>Spermatophyta</taxon>
        <taxon>Magnoliopsida</taxon>
        <taxon>eudicotyledons</taxon>
        <taxon>Gunneridae</taxon>
        <taxon>Pentapetalae</taxon>
        <taxon>rosids</taxon>
        <taxon>fabids</taxon>
        <taxon>Fabales</taxon>
        <taxon>Fabaceae</taxon>
        <taxon>Papilionoideae</taxon>
        <taxon>50 kb inversion clade</taxon>
        <taxon>NPAAA clade</taxon>
        <taxon>Hologalegina</taxon>
        <taxon>IRL clade</taxon>
        <taxon>Trifolieae</taxon>
        <taxon>Trifolium</taxon>
    </lineage>
</organism>
<evidence type="ECO:0000313" key="3">
    <source>
        <dbReference type="Proteomes" id="UP000265520"/>
    </source>
</evidence>
<evidence type="ECO:0000313" key="2">
    <source>
        <dbReference type="EMBL" id="MCI54948.1"/>
    </source>
</evidence>
<proteinExistence type="predicted"/>
<sequence>MVQPLAILDWKEEPGQSSPQVLIQWAGLYPEDATWESLEEIKKAYPHLHLEDKVFSEEGRDVMIQANEAEGPSDDGPSE</sequence>
<dbReference type="InterPro" id="IPR023780">
    <property type="entry name" value="Chromo_domain"/>
</dbReference>
<name>A0A392T1G8_9FABA</name>
<reference evidence="2 3" key="1">
    <citation type="journal article" date="2018" name="Front. Plant Sci.">
        <title>Red Clover (Trifolium pratense) and Zigzag Clover (T. medium) - A Picture of Genomic Similarities and Differences.</title>
        <authorList>
            <person name="Dluhosova J."/>
            <person name="Istvanek J."/>
            <person name="Nedelnik J."/>
            <person name="Repkova J."/>
        </authorList>
    </citation>
    <scope>NUCLEOTIDE SEQUENCE [LARGE SCALE GENOMIC DNA]</scope>
    <source>
        <strain evidence="3">cv. 10/8</strain>
        <tissue evidence="2">Leaf</tissue>
    </source>
</reference>
<keyword evidence="3" id="KW-1185">Reference proteome</keyword>
<dbReference type="SUPFAM" id="SSF54160">
    <property type="entry name" value="Chromo domain-like"/>
    <property type="match status" value="1"/>
</dbReference>
<accession>A0A392T1G8</accession>
<protein>
    <submittedName>
        <fullName evidence="2">Mediator of RNA polymerase II transcription subunit 15A-like</fullName>
    </submittedName>
</protein>
<dbReference type="Pfam" id="PF00385">
    <property type="entry name" value="Chromo"/>
    <property type="match status" value="1"/>
</dbReference>
<comment type="caution">
    <text evidence="2">The sequence shown here is derived from an EMBL/GenBank/DDBJ whole genome shotgun (WGS) entry which is preliminary data.</text>
</comment>
<dbReference type="EMBL" id="LXQA010488037">
    <property type="protein sequence ID" value="MCI54948.1"/>
    <property type="molecule type" value="Genomic_DNA"/>
</dbReference>
<feature type="domain" description="Chromo" evidence="1">
    <location>
        <begin position="6"/>
        <end position="48"/>
    </location>
</feature>
<feature type="non-terminal residue" evidence="2">
    <location>
        <position position="79"/>
    </location>
</feature>
<dbReference type="AlphaFoldDB" id="A0A392T1G8"/>
<dbReference type="InterPro" id="IPR016197">
    <property type="entry name" value="Chromo-like_dom_sf"/>
</dbReference>
<dbReference type="Proteomes" id="UP000265520">
    <property type="component" value="Unassembled WGS sequence"/>
</dbReference>